<gene>
    <name evidence="22" type="primary">TERF1</name>
</gene>
<dbReference type="GO" id="GO:0016604">
    <property type="term" value="C:nuclear body"/>
    <property type="evidence" value="ECO:0007669"/>
    <property type="project" value="Ensembl"/>
</dbReference>
<dbReference type="PIRSF" id="PIRSF038016">
    <property type="entry name" value="Telomere_bd-1_Pin2"/>
    <property type="match status" value="1"/>
</dbReference>
<keyword evidence="10" id="KW-0832">Ubl conjugation</keyword>
<keyword evidence="16 18" id="KW-0131">Cell cycle</keyword>
<dbReference type="GO" id="GO:0008017">
    <property type="term" value="F:microtubule binding"/>
    <property type="evidence" value="ECO:0007669"/>
    <property type="project" value="TreeGrafter"/>
</dbReference>
<dbReference type="FunFam" id="1.25.40.210:FF:000001">
    <property type="entry name" value="Telomeric repeat-binding factor"/>
    <property type="match status" value="1"/>
</dbReference>
<dbReference type="GeneTree" id="ENSGT00940000155268"/>
<dbReference type="GO" id="GO:0016233">
    <property type="term" value="P:telomere capping"/>
    <property type="evidence" value="ECO:0007669"/>
    <property type="project" value="Ensembl"/>
</dbReference>
<dbReference type="GO" id="GO:0098505">
    <property type="term" value="F:G-rich strand telomeric DNA binding"/>
    <property type="evidence" value="ECO:0007669"/>
    <property type="project" value="Ensembl"/>
</dbReference>
<keyword evidence="15 18" id="KW-0539">Nucleus</keyword>
<protein>
    <recommendedName>
        <fullName evidence="18">Telomeric repeat-binding factor</fullName>
    </recommendedName>
</protein>
<keyword evidence="11 18" id="KW-0779">Telomere</keyword>
<dbReference type="GO" id="GO:0051301">
    <property type="term" value="P:cell division"/>
    <property type="evidence" value="ECO:0007669"/>
    <property type="project" value="UniProtKB-KW"/>
</dbReference>
<keyword evidence="9" id="KW-0498">Mitosis</keyword>
<dbReference type="STRING" id="59729.ENSTGUP00000011865"/>
<evidence type="ECO:0000256" key="3">
    <source>
        <dbReference type="ARBA" id="ARBA00022454"/>
    </source>
</evidence>
<dbReference type="GO" id="GO:1904792">
    <property type="term" value="P:positive regulation of shelterin complex assembly"/>
    <property type="evidence" value="ECO:0007669"/>
    <property type="project" value="Ensembl"/>
</dbReference>
<dbReference type="InParanoid" id="H0ZMP2"/>
<dbReference type="SMART" id="SM00717">
    <property type="entry name" value="SANT"/>
    <property type="match status" value="1"/>
</dbReference>
<evidence type="ECO:0000259" key="20">
    <source>
        <dbReference type="PROSITE" id="PS50090"/>
    </source>
</evidence>
<dbReference type="AlphaFoldDB" id="H0ZMP2"/>
<evidence type="ECO:0000256" key="15">
    <source>
        <dbReference type="ARBA" id="ARBA00023242"/>
    </source>
</evidence>
<dbReference type="GO" id="GO:0045141">
    <property type="term" value="P:meiotic telomere clustering"/>
    <property type="evidence" value="ECO:0007669"/>
    <property type="project" value="Ensembl"/>
</dbReference>
<dbReference type="InterPro" id="IPR052450">
    <property type="entry name" value="TRBD-Containing_Protein"/>
</dbReference>
<dbReference type="GO" id="GO:1904911">
    <property type="term" value="P:negative regulation of establishment of RNA localization to telomere"/>
    <property type="evidence" value="ECO:0007669"/>
    <property type="project" value="Ensembl"/>
</dbReference>
<dbReference type="GO" id="GO:0005819">
    <property type="term" value="C:spindle"/>
    <property type="evidence" value="ECO:0007669"/>
    <property type="project" value="UniProtKB-SubCell"/>
</dbReference>
<comment type="subunit">
    <text evidence="18">Homodimer.</text>
</comment>
<evidence type="ECO:0000256" key="8">
    <source>
        <dbReference type="ARBA" id="ARBA00022765"/>
    </source>
</evidence>
<evidence type="ECO:0000256" key="4">
    <source>
        <dbReference type="ARBA" id="ARBA00022490"/>
    </source>
</evidence>
<evidence type="ECO:0000256" key="12">
    <source>
        <dbReference type="ARBA" id="ARBA00022990"/>
    </source>
</evidence>
<evidence type="ECO:0000256" key="7">
    <source>
        <dbReference type="ARBA" id="ARBA00022618"/>
    </source>
</evidence>
<dbReference type="InterPro" id="IPR017930">
    <property type="entry name" value="Myb_dom"/>
</dbReference>
<evidence type="ECO:0000256" key="18">
    <source>
        <dbReference type="PIRNR" id="PIRNR038016"/>
    </source>
</evidence>
<dbReference type="Ensembl" id="ENSTGUT00000011995.2">
    <property type="protein sequence ID" value="ENSTGUP00000011865.2"/>
    <property type="gene ID" value="ENSTGUG00000011513.2"/>
</dbReference>
<evidence type="ECO:0000313" key="22">
    <source>
        <dbReference type="Ensembl" id="ENSTGUP00000011865.2"/>
    </source>
</evidence>
<dbReference type="PROSITE" id="PS51294">
    <property type="entry name" value="HTH_MYB"/>
    <property type="match status" value="1"/>
</dbReference>
<reference evidence="22 23" key="1">
    <citation type="journal article" date="2010" name="Nature">
        <title>The genome of a songbird.</title>
        <authorList>
            <person name="Warren W.C."/>
            <person name="Clayton D.F."/>
            <person name="Ellegren H."/>
            <person name="Arnold A.P."/>
            <person name="Hillier L.W."/>
            <person name="Kunstner A."/>
            <person name="Searle S."/>
            <person name="White S."/>
            <person name="Vilella A.J."/>
            <person name="Fairley S."/>
            <person name="Heger A."/>
            <person name="Kong L."/>
            <person name="Ponting C.P."/>
            <person name="Jarvis E.D."/>
            <person name="Mello C.V."/>
            <person name="Minx P."/>
            <person name="Lovell P."/>
            <person name="Velho T.A."/>
            <person name="Ferris M."/>
            <person name="Balakrishnan C.N."/>
            <person name="Sinha S."/>
            <person name="Blatti C."/>
            <person name="London S.E."/>
            <person name="Li Y."/>
            <person name="Lin Y.C."/>
            <person name="George J."/>
            <person name="Sweedler J."/>
            <person name="Southey B."/>
            <person name="Gunaratne P."/>
            <person name="Watson M."/>
            <person name="Nam K."/>
            <person name="Backstrom N."/>
            <person name="Smeds L."/>
            <person name="Nabholz B."/>
            <person name="Itoh Y."/>
            <person name="Whitney O."/>
            <person name="Pfenning A.R."/>
            <person name="Howard J."/>
            <person name="Volker M."/>
            <person name="Skinner B.M."/>
            <person name="Griffin D.K."/>
            <person name="Ye L."/>
            <person name="McLaren W.M."/>
            <person name="Flicek P."/>
            <person name="Quesada V."/>
            <person name="Velasco G."/>
            <person name="Lopez-Otin C."/>
            <person name="Puente X.S."/>
            <person name="Olender T."/>
            <person name="Lancet D."/>
            <person name="Smit A.F."/>
            <person name="Hubley R."/>
            <person name="Konkel M.K."/>
            <person name="Walker J.A."/>
            <person name="Batzer M.A."/>
            <person name="Gu W."/>
            <person name="Pollock D.D."/>
            <person name="Chen L."/>
            <person name="Cheng Z."/>
            <person name="Eichler E.E."/>
            <person name="Stapley J."/>
            <person name="Slate J."/>
            <person name="Ekblom R."/>
            <person name="Birkhead T."/>
            <person name="Burke T."/>
            <person name="Burt D."/>
            <person name="Scharff C."/>
            <person name="Adam I."/>
            <person name="Richard H."/>
            <person name="Sultan M."/>
            <person name="Soldatov A."/>
            <person name="Lehrach H."/>
            <person name="Edwards S.V."/>
            <person name="Yang S.P."/>
            <person name="Li X."/>
            <person name="Graves T."/>
            <person name="Fulton L."/>
            <person name="Nelson J."/>
            <person name="Chinwalla A."/>
            <person name="Hou S."/>
            <person name="Mardis E.R."/>
            <person name="Wilson R.K."/>
        </authorList>
    </citation>
    <scope>NUCLEOTIDE SEQUENCE [LARGE SCALE GENOMIC DNA]</scope>
</reference>
<evidence type="ECO:0000256" key="1">
    <source>
        <dbReference type="ARBA" id="ARBA00004186"/>
    </source>
</evidence>
<dbReference type="GO" id="GO:0001650">
    <property type="term" value="C:fibrillar center"/>
    <property type="evidence" value="ECO:0007669"/>
    <property type="project" value="Ensembl"/>
</dbReference>
<dbReference type="GO" id="GO:0007004">
    <property type="term" value="P:telomere maintenance via telomerase"/>
    <property type="evidence" value="ECO:0007669"/>
    <property type="project" value="Ensembl"/>
</dbReference>
<reference evidence="22" key="3">
    <citation type="submission" date="2025-09" db="UniProtKB">
        <authorList>
            <consortium name="Ensembl"/>
        </authorList>
    </citation>
    <scope>IDENTIFICATION</scope>
</reference>
<dbReference type="Gene3D" id="1.25.40.210">
    <property type="entry name" value="Telomere repeat-binding factor, dimerisation domain"/>
    <property type="match status" value="1"/>
</dbReference>
<dbReference type="GO" id="GO:0071532">
    <property type="term" value="F:ankyrin repeat binding"/>
    <property type="evidence" value="ECO:0007669"/>
    <property type="project" value="Ensembl"/>
</dbReference>
<dbReference type="InterPro" id="IPR009057">
    <property type="entry name" value="Homeodomain-like_sf"/>
</dbReference>
<dbReference type="PANTHER" id="PTHR46734:SF1">
    <property type="entry name" value="TELOMERIC REPEAT-BINDING FACTOR 1"/>
    <property type="match status" value="1"/>
</dbReference>
<dbReference type="GO" id="GO:0003691">
    <property type="term" value="F:double-stranded telomeric DNA binding"/>
    <property type="evidence" value="ECO:0007669"/>
    <property type="project" value="UniProtKB-UniRule"/>
</dbReference>
<dbReference type="InterPro" id="IPR017357">
    <property type="entry name" value="TERF1/2"/>
</dbReference>
<sequence>MQSVVGRGDRADWLRRGEDRGWQPLARGLKMATAARGALGVADSSDNSVSRSENSAPPDAVEAVAAEWMLEFACSSLCRHFEEQSGAEFWRWRDVAQALINGFSQIPPHQKKTVYLCQLLIRIAQGKTLGLQFENDPRISPLESALSFWTLLEREEIKLEKLHEEIRRLIQIQIVAVYMENRYFKEAAEVLERLFTDSESDKPLRVKLATVIKTKDPYVPLLQSFSYSLLISKIKSYIELFMKENETNFLRQEATKHVVSKGLRATLQNRPVEVNENGKSDLETKQRLMKEKQCITSQSSVSIKKPIARKRSGQKPKESRVLQSLNNLQNVGKNGVPLACSRKKQLWTPKEDLELKSGVRQFGVGNWAKILAHGNFNNRTSVMLKDRWRTLSKTKQS</sequence>
<keyword evidence="13 18" id="KW-0238">DNA-binding</keyword>
<keyword evidence="14" id="KW-0206">Cytoskeleton</keyword>
<keyword evidence="3" id="KW-0158">Chromosome</keyword>
<organism evidence="22 23">
    <name type="scientific">Taeniopygia guttata</name>
    <name type="common">Zebra finch</name>
    <name type="synonym">Poephila guttata</name>
    <dbReference type="NCBI Taxonomy" id="59729"/>
    <lineage>
        <taxon>Eukaryota</taxon>
        <taxon>Metazoa</taxon>
        <taxon>Chordata</taxon>
        <taxon>Craniata</taxon>
        <taxon>Vertebrata</taxon>
        <taxon>Euteleostomi</taxon>
        <taxon>Archelosauria</taxon>
        <taxon>Archosauria</taxon>
        <taxon>Dinosauria</taxon>
        <taxon>Saurischia</taxon>
        <taxon>Theropoda</taxon>
        <taxon>Coelurosauria</taxon>
        <taxon>Aves</taxon>
        <taxon>Neognathae</taxon>
        <taxon>Neoaves</taxon>
        <taxon>Telluraves</taxon>
        <taxon>Australaves</taxon>
        <taxon>Passeriformes</taxon>
        <taxon>Passeroidea</taxon>
        <taxon>Estrildidae</taxon>
        <taxon>Estrildinae</taxon>
        <taxon>Taeniopygia</taxon>
    </lineage>
</organism>
<dbReference type="KEGG" id="tgu:100224982"/>
<evidence type="ECO:0000256" key="14">
    <source>
        <dbReference type="ARBA" id="ARBA00023212"/>
    </source>
</evidence>
<dbReference type="Proteomes" id="UP000007754">
    <property type="component" value="Chromosome 2"/>
</dbReference>
<dbReference type="GO" id="GO:0070187">
    <property type="term" value="C:shelterin complex"/>
    <property type="evidence" value="ECO:0007669"/>
    <property type="project" value="Ensembl"/>
</dbReference>
<feature type="region of interest" description="Disordered" evidence="19">
    <location>
        <begin position="299"/>
        <end position="318"/>
    </location>
</feature>
<keyword evidence="8" id="KW-0013">ADP-ribosylation</keyword>
<evidence type="ECO:0000256" key="5">
    <source>
        <dbReference type="ARBA" id="ARBA00022499"/>
    </source>
</evidence>
<keyword evidence="5" id="KW-1017">Isopeptide bond</keyword>
<evidence type="ECO:0000256" key="9">
    <source>
        <dbReference type="ARBA" id="ARBA00022776"/>
    </source>
</evidence>
<proteinExistence type="predicted"/>
<evidence type="ECO:0000313" key="23">
    <source>
        <dbReference type="Proteomes" id="UP000007754"/>
    </source>
</evidence>
<dbReference type="OMA" id="HMENRYF"/>
<keyword evidence="12" id="KW-0007">Acetylation</keyword>
<accession>H0ZMP2</accession>
<keyword evidence="7" id="KW-0132">Cell division</keyword>
<dbReference type="SUPFAM" id="SSF63600">
    <property type="entry name" value="Telomeric repeat binding factor (TRF) dimerisation domain"/>
    <property type="match status" value="1"/>
</dbReference>
<evidence type="ECO:0000256" key="17">
    <source>
        <dbReference type="ARBA" id="ARBA00055936"/>
    </source>
</evidence>
<reference evidence="22" key="2">
    <citation type="submission" date="2025-08" db="UniProtKB">
        <authorList>
            <consortium name="Ensembl"/>
        </authorList>
    </citation>
    <scope>IDENTIFICATION</scope>
</reference>
<dbReference type="Pfam" id="PF08558">
    <property type="entry name" value="TRF"/>
    <property type="match status" value="1"/>
</dbReference>
<dbReference type="PROSITE" id="PS50090">
    <property type="entry name" value="MYB_LIKE"/>
    <property type="match status" value="1"/>
</dbReference>
<dbReference type="InterPro" id="IPR001005">
    <property type="entry name" value="SANT/Myb"/>
</dbReference>
<keyword evidence="23" id="KW-1185">Reference proteome</keyword>
<keyword evidence="6" id="KW-0597">Phosphoprotein</keyword>
<dbReference type="GO" id="GO:0003720">
    <property type="term" value="F:telomerase activity"/>
    <property type="evidence" value="ECO:0007669"/>
    <property type="project" value="Ensembl"/>
</dbReference>
<evidence type="ECO:0000256" key="6">
    <source>
        <dbReference type="ARBA" id="ARBA00022553"/>
    </source>
</evidence>
<dbReference type="Gene3D" id="1.10.10.60">
    <property type="entry name" value="Homeodomain-like"/>
    <property type="match status" value="1"/>
</dbReference>
<dbReference type="PANTHER" id="PTHR46734">
    <property type="entry name" value="TELOMERIC REPEAT-BINDING FACTOR 1 TERF1"/>
    <property type="match status" value="1"/>
</dbReference>
<dbReference type="GO" id="GO:1905839">
    <property type="term" value="P:negative regulation of telomeric D-loop disassembly"/>
    <property type="evidence" value="ECO:0007669"/>
    <property type="project" value="Ensembl"/>
</dbReference>
<comment type="function">
    <text evidence="17">Binds the telomeric double-stranded 5'-TTAGGG-3' repeat and negatively regulates telomere length. Involved in the regulation of the mitotic spindle. Component of the shelterin complex (telosome) that is involved in the regulation of telomere length and protection. Shelterin associates with arrays of double-stranded 5'-TTAGGG-3' repeats added by telomerase and protects chromosome ends; without its protective activity, telomeres are no longer hidden from the DNA damage surveillance and chromosome ends are inappropriately processed by DNA repair pathways.</text>
</comment>
<dbReference type="Pfam" id="PF00249">
    <property type="entry name" value="Myb_DNA-binding"/>
    <property type="match status" value="1"/>
</dbReference>
<dbReference type="SUPFAM" id="SSF46689">
    <property type="entry name" value="Homeodomain-like"/>
    <property type="match status" value="1"/>
</dbReference>
<evidence type="ECO:0000256" key="11">
    <source>
        <dbReference type="ARBA" id="ARBA00022895"/>
    </source>
</evidence>
<feature type="domain" description="Myb-like" evidence="20">
    <location>
        <begin position="339"/>
        <end position="392"/>
    </location>
</feature>
<evidence type="ECO:0000256" key="19">
    <source>
        <dbReference type="SAM" id="MobiDB-lite"/>
    </source>
</evidence>
<evidence type="ECO:0000256" key="2">
    <source>
        <dbReference type="ARBA" id="ARBA00004574"/>
    </source>
</evidence>
<evidence type="ECO:0000256" key="10">
    <source>
        <dbReference type="ARBA" id="ARBA00022843"/>
    </source>
</evidence>
<dbReference type="FunFam" id="1.10.10.60:FF:000129">
    <property type="entry name" value="Telomeric repeat-binding factor 2"/>
    <property type="match status" value="1"/>
</dbReference>
<dbReference type="InterPro" id="IPR036507">
    <property type="entry name" value="Telomere_rpt-bd_fac_dimer_sf"/>
</dbReference>
<feature type="domain" description="HTH myb-type" evidence="21">
    <location>
        <begin position="341"/>
        <end position="396"/>
    </location>
</feature>
<dbReference type="InterPro" id="IPR013867">
    <property type="entry name" value="Telomere_rpt-bd_fac_dimer_dom"/>
</dbReference>
<comment type="subcellular location">
    <subcellularLocation>
        <location evidence="2">Chromosome</location>
        <location evidence="2">Telomere</location>
    </subcellularLocation>
    <subcellularLocation>
        <location evidence="1">Cytoplasm</location>
        <location evidence="1">Cytoskeleton</location>
        <location evidence="1">Spindle</location>
    </subcellularLocation>
    <subcellularLocation>
        <location evidence="18">Nucleus</location>
    </subcellularLocation>
</comment>
<dbReference type="HOGENOM" id="CLU_1011792_0_0_1"/>
<dbReference type="GO" id="GO:0042803">
    <property type="term" value="F:protein homodimerization activity"/>
    <property type="evidence" value="ECO:0007669"/>
    <property type="project" value="UniProtKB-UniRule"/>
</dbReference>
<dbReference type="GO" id="GO:0008301">
    <property type="term" value="F:DNA binding, bending"/>
    <property type="evidence" value="ECO:0007669"/>
    <property type="project" value="Ensembl"/>
</dbReference>
<dbReference type="GO" id="GO:0032211">
    <property type="term" value="P:negative regulation of telomere maintenance via telomerase"/>
    <property type="evidence" value="ECO:0007669"/>
    <property type="project" value="Ensembl"/>
</dbReference>
<evidence type="ECO:0000256" key="13">
    <source>
        <dbReference type="ARBA" id="ARBA00023125"/>
    </source>
</evidence>
<dbReference type="GO" id="GO:1904850">
    <property type="term" value="P:negative regulation of establishment of protein localization to telomere"/>
    <property type="evidence" value="ECO:0007669"/>
    <property type="project" value="Ensembl"/>
</dbReference>
<dbReference type="CDD" id="cd11660">
    <property type="entry name" value="SANT_TRF"/>
    <property type="match status" value="1"/>
</dbReference>
<name>H0ZMP2_TAEGU</name>
<evidence type="ECO:0000256" key="16">
    <source>
        <dbReference type="ARBA" id="ARBA00023306"/>
    </source>
</evidence>
<dbReference type="GO" id="GO:0008156">
    <property type="term" value="P:negative regulation of DNA replication"/>
    <property type="evidence" value="ECO:0007669"/>
    <property type="project" value="Ensembl"/>
</dbReference>
<keyword evidence="4" id="KW-0963">Cytoplasm</keyword>
<dbReference type="CTD" id="7013"/>
<dbReference type="GO" id="GO:0061820">
    <property type="term" value="P:telomeric D-loop disassembly"/>
    <property type="evidence" value="ECO:0007669"/>
    <property type="project" value="Ensembl"/>
</dbReference>
<dbReference type="OrthoDB" id="608866at2759"/>
<evidence type="ECO:0000259" key="21">
    <source>
        <dbReference type="PROSITE" id="PS51294"/>
    </source>
</evidence>